<comment type="caution">
    <text evidence="1">The sequence shown here is derived from an EMBL/GenBank/DDBJ whole genome shotgun (WGS) entry which is preliminary data.</text>
</comment>
<proteinExistence type="predicted"/>
<protein>
    <submittedName>
        <fullName evidence="1">Uncharacterized protein</fullName>
    </submittedName>
</protein>
<accession>A0A1F5KT58</accession>
<evidence type="ECO:0000313" key="2">
    <source>
        <dbReference type="Proteomes" id="UP000178565"/>
    </source>
</evidence>
<gene>
    <name evidence="1" type="ORF">A3B45_03095</name>
</gene>
<dbReference type="AlphaFoldDB" id="A0A1F5KT58"/>
<evidence type="ECO:0000313" key="1">
    <source>
        <dbReference type="EMBL" id="OGE44005.1"/>
    </source>
</evidence>
<dbReference type="Proteomes" id="UP000178565">
    <property type="component" value="Unassembled WGS sequence"/>
</dbReference>
<dbReference type="EMBL" id="MFDM01000010">
    <property type="protein sequence ID" value="OGE44005.1"/>
    <property type="molecule type" value="Genomic_DNA"/>
</dbReference>
<reference evidence="1 2" key="1">
    <citation type="journal article" date="2016" name="Nat. Commun.">
        <title>Thousands of microbial genomes shed light on interconnected biogeochemical processes in an aquifer system.</title>
        <authorList>
            <person name="Anantharaman K."/>
            <person name="Brown C.T."/>
            <person name="Hug L.A."/>
            <person name="Sharon I."/>
            <person name="Castelle C.J."/>
            <person name="Probst A.J."/>
            <person name="Thomas B.C."/>
            <person name="Singh A."/>
            <person name="Wilkins M.J."/>
            <person name="Karaoz U."/>
            <person name="Brodie E.L."/>
            <person name="Williams K.H."/>
            <person name="Hubbard S.S."/>
            <person name="Banfield J.F."/>
        </authorList>
    </citation>
    <scope>NUCLEOTIDE SEQUENCE [LARGE SCALE GENOMIC DNA]</scope>
</reference>
<dbReference type="STRING" id="1797785.A3B45_03095"/>
<organism evidence="1 2">
    <name type="scientific">Candidatus Daviesbacteria bacterium RIFCSPLOWO2_01_FULL_39_12</name>
    <dbReference type="NCBI Taxonomy" id="1797785"/>
    <lineage>
        <taxon>Bacteria</taxon>
        <taxon>Candidatus Daviesiibacteriota</taxon>
    </lineage>
</organism>
<sequence>MSSKDKSTIKFAVGSPDNIQSCIWIMWVHKNSVYLGAKTFLGVFKVSLHESETSNVWRIAFVKELKRDDNESDRLIKRWERPGEFAPGWTPSVAILISSIEAAHPIKKTKIDDSRIKWFIPQIKEKRLIFKVLFSKPGITENGLKHIMTSSDQLVGRLLKKNGEAAWLIMREEDLTPTEKRKIEDVMEKTKINLKAGSSKDSIGEARALLVVSEDIPTITTQPKIIDIELGKENVYIDAVRD</sequence>
<name>A0A1F5KT58_9BACT</name>